<keyword evidence="4" id="KW-1185">Reference proteome</keyword>
<dbReference type="STRING" id="1231657.A0A1Y1Y677"/>
<dbReference type="Gene3D" id="1.25.40.90">
    <property type="match status" value="1"/>
</dbReference>
<feature type="region of interest" description="Disordered" evidence="1">
    <location>
        <begin position="339"/>
        <end position="413"/>
    </location>
</feature>
<feature type="domain" description="CID" evidence="2">
    <location>
        <begin position="43"/>
        <end position="175"/>
    </location>
</feature>
<evidence type="ECO:0000313" key="4">
    <source>
        <dbReference type="Proteomes" id="UP000193144"/>
    </source>
</evidence>
<evidence type="ECO:0000259" key="2">
    <source>
        <dbReference type="Pfam" id="PF04818"/>
    </source>
</evidence>
<dbReference type="EMBL" id="MCFA01000337">
    <property type="protein sequence ID" value="ORX93512.1"/>
    <property type="molecule type" value="Genomic_DNA"/>
</dbReference>
<comment type="caution">
    <text evidence="3">The sequence shown here is derived from an EMBL/GenBank/DDBJ whole genome shotgun (WGS) entry which is preliminary data.</text>
</comment>
<dbReference type="Pfam" id="PF04818">
    <property type="entry name" value="CID"/>
    <property type="match status" value="1"/>
</dbReference>
<protein>
    <recommendedName>
        <fullName evidence="2">CID domain-containing protein</fullName>
    </recommendedName>
</protein>
<feature type="compositionally biased region" description="Pro residues" evidence="1">
    <location>
        <begin position="384"/>
        <end position="407"/>
    </location>
</feature>
<feature type="region of interest" description="Disordered" evidence="1">
    <location>
        <begin position="447"/>
        <end position="491"/>
    </location>
</feature>
<feature type="compositionally biased region" description="Gly residues" evidence="1">
    <location>
        <begin position="453"/>
        <end position="470"/>
    </location>
</feature>
<dbReference type="InterPro" id="IPR006569">
    <property type="entry name" value="CID_dom"/>
</dbReference>
<evidence type="ECO:0000313" key="3">
    <source>
        <dbReference type="EMBL" id="ORX93512.1"/>
    </source>
</evidence>
<name>A0A1Y1Y677_9PLEO</name>
<organism evidence="3 4">
    <name type="scientific">Clohesyomyces aquaticus</name>
    <dbReference type="NCBI Taxonomy" id="1231657"/>
    <lineage>
        <taxon>Eukaryota</taxon>
        <taxon>Fungi</taxon>
        <taxon>Dikarya</taxon>
        <taxon>Ascomycota</taxon>
        <taxon>Pezizomycotina</taxon>
        <taxon>Dothideomycetes</taxon>
        <taxon>Pleosporomycetidae</taxon>
        <taxon>Pleosporales</taxon>
        <taxon>Lindgomycetaceae</taxon>
        <taxon>Clohesyomyces</taxon>
    </lineage>
</organism>
<dbReference type="InterPro" id="IPR008942">
    <property type="entry name" value="ENTH_VHS"/>
</dbReference>
<dbReference type="AlphaFoldDB" id="A0A1Y1Y677"/>
<reference evidence="3 4" key="1">
    <citation type="submission" date="2016-07" db="EMBL/GenBank/DDBJ databases">
        <title>Pervasive Adenine N6-methylation of Active Genes in Fungi.</title>
        <authorList>
            <consortium name="DOE Joint Genome Institute"/>
            <person name="Mondo S.J."/>
            <person name="Dannebaum R.O."/>
            <person name="Kuo R.C."/>
            <person name="Labutti K."/>
            <person name="Haridas S."/>
            <person name="Kuo A."/>
            <person name="Salamov A."/>
            <person name="Ahrendt S.R."/>
            <person name="Lipzen A."/>
            <person name="Sullivan W."/>
            <person name="Andreopoulos W.B."/>
            <person name="Clum A."/>
            <person name="Lindquist E."/>
            <person name="Daum C."/>
            <person name="Ramamoorthy G.K."/>
            <person name="Gryganskyi A."/>
            <person name="Culley D."/>
            <person name="Magnuson J.K."/>
            <person name="James T.Y."/>
            <person name="O'Malley M.A."/>
            <person name="Stajich J.E."/>
            <person name="Spatafora J.W."/>
            <person name="Visel A."/>
            <person name="Grigoriev I.V."/>
        </authorList>
    </citation>
    <scope>NUCLEOTIDE SEQUENCE [LARGE SCALE GENOMIC DNA]</scope>
    <source>
        <strain evidence="3 4">CBS 115471</strain>
    </source>
</reference>
<accession>A0A1Y1Y677</accession>
<feature type="compositionally biased region" description="Basic and acidic residues" evidence="1">
    <location>
        <begin position="339"/>
        <end position="375"/>
    </location>
</feature>
<dbReference type="Proteomes" id="UP000193144">
    <property type="component" value="Unassembled WGS sequence"/>
</dbReference>
<proteinExistence type="predicted"/>
<dbReference type="OrthoDB" id="21470at2759"/>
<sequence>MSSVDQQRLQLAKARFRLMLQKEKDPRDLPGKIDELHAHVDNVLARNTSGNIQTCTTWISTYLFQSPPLIEALGQYLVALSKSIVLGSNRKPGLASRKRVDILLIVSGILNTDAHNIQHGQDAPVADGLKQHAEELVTLAASGIFRKGSKLESRLATIIRTWEINRSFSQDRCQTIRMKAAKILEQVQPRETKENIPKALNYTLPVGPRDIPWYELPASAMLDQLYLYPGKAVDIKKLKVKTFGSPAPSQKTQDLLDEYWETVEALDWRATADAPPGDYTYEYDSFGQTVRMDRRNGATKTMFNYYGWSIPWCEEIKKYGKPLCVLENREDAEDRLREEAEERSRREAEEDAARYEQERQRDEAREEARERERRAAAAHYDNQRPPPPPPPPVQGFPPPPLPPPGYPQGPGYMNLYPQPYQVGYGNTVQPPPYGNGPYGQANYGYNQNVPQPGRGGPNFGRGGVGQGGNGWNRSGFNANMRARGRGGPGWN</sequence>
<gene>
    <name evidence="3" type="ORF">BCR34DRAFT_580453</name>
</gene>
<evidence type="ECO:0000256" key="1">
    <source>
        <dbReference type="SAM" id="MobiDB-lite"/>
    </source>
</evidence>